<evidence type="ECO:0000313" key="2">
    <source>
        <dbReference type="EMBL" id="KAK8997556.1"/>
    </source>
</evidence>
<evidence type="ECO:0000313" key="3">
    <source>
        <dbReference type="Proteomes" id="UP001396334"/>
    </source>
</evidence>
<feature type="compositionally biased region" description="Polar residues" evidence="1">
    <location>
        <begin position="239"/>
        <end position="249"/>
    </location>
</feature>
<keyword evidence="3" id="KW-1185">Reference proteome</keyword>
<gene>
    <name evidence="2" type="ORF">V6N11_012112</name>
</gene>
<feature type="region of interest" description="Disordered" evidence="1">
    <location>
        <begin position="52"/>
        <end position="71"/>
    </location>
</feature>
<reference evidence="2 3" key="1">
    <citation type="journal article" date="2024" name="G3 (Bethesda)">
        <title>Genome assembly of Hibiscus sabdariffa L. provides insights into metabolisms of medicinal natural products.</title>
        <authorList>
            <person name="Kim T."/>
        </authorList>
    </citation>
    <scope>NUCLEOTIDE SEQUENCE [LARGE SCALE GENOMIC DNA]</scope>
    <source>
        <strain evidence="2">TK-2024</strain>
        <tissue evidence="2">Old leaves</tissue>
    </source>
</reference>
<organism evidence="2 3">
    <name type="scientific">Hibiscus sabdariffa</name>
    <name type="common">roselle</name>
    <dbReference type="NCBI Taxonomy" id="183260"/>
    <lineage>
        <taxon>Eukaryota</taxon>
        <taxon>Viridiplantae</taxon>
        <taxon>Streptophyta</taxon>
        <taxon>Embryophyta</taxon>
        <taxon>Tracheophyta</taxon>
        <taxon>Spermatophyta</taxon>
        <taxon>Magnoliopsida</taxon>
        <taxon>eudicotyledons</taxon>
        <taxon>Gunneridae</taxon>
        <taxon>Pentapetalae</taxon>
        <taxon>rosids</taxon>
        <taxon>malvids</taxon>
        <taxon>Malvales</taxon>
        <taxon>Malvaceae</taxon>
        <taxon>Malvoideae</taxon>
        <taxon>Hibiscus</taxon>
    </lineage>
</organism>
<proteinExistence type="predicted"/>
<sequence length="259" mass="29201">MNSSSICVSKPPTVILMSKLLLKFKTSASWSPENYLSVRRCRQEVDCGTSCTHQSTNTGTVNKLARPPWNGIGSRPAMLGTDILDPNRLSEPEASRDHDTVHNHCSAIEMYGGRSNQHNMVNEGVRDRNGTKDDNMVRDYYRDQYSTIEQDETCNSILTNYDETVTKERSIQHNTVIAGKGFEVLSNLEYLADEDLIPTELPHNDGLYTVLSLDELLAVPEATNNSNWIQNQYITNKEQGSMMASSNSMEKSRKRPHRI</sequence>
<name>A0ABR2QA74_9ROSI</name>
<evidence type="ECO:0000256" key="1">
    <source>
        <dbReference type="SAM" id="MobiDB-lite"/>
    </source>
</evidence>
<accession>A0ABR2QA74</accession>
<dbReference type="Proteomes" id="UP001396334">
    <property type="component" value="Unassembled WGS sequence"/>
</dbReference>
<feature type="compositionally biased region" description="Polar residues" evidence="1">
    <location>
        <begin position="52"/>
        <end position="61"/>
    </location>
</feature>
<comment type="caution">
    <text evidence="2">The sequence shown here is derived from an EMBL/GenBank/DDBJ whole genome shotgun (WGS) entry which is preliminary data.</text>
</comment>
<protein>
    <submittedName>
        <fullName evidence="2">Uncharacterized protein</fullName>
    </submittedName>
</protein>
<feature type="region of interest" description="Disordered" evidence="1">
    <location>
        <begin position="239"/>
        <end position="259"/>
    </location>
</feature>
<dbReference type="EMBL" id="JBBPBN010000042">
    <property type="protein sequence ID" value="KAK8997556.1"/>
    <property type="molecule type" value="Genomic_DNA"/>
</dbReference>